<evidence type="ECO:0000256" key="3">
    <source>
        <dbReference type="ARBA" id="ARBA00013036"/>
    </source>
</evidence>
<gene>
    <name evidence="7" type="primary">aroC</name>
    <name evidence="8" type="ORF">O3P16_13805</name>
</gene>
<evidence type="ECO:0000256" key="6">
    <source>
        <dbReference type="ARBA" id="ARBA00023239"/>
    </source>
</evidence>
<dbReference type="Gene3D" id="3.20.170.20">
    <property type="entry name" value="Protein of unknown function DUF952"/>
    <property type="match status" value="1"/>
</dbReference>
<keyword evidence="7" id="KW-0274">FAD</keyword>
<keyword evidence="7" id="KW-0288">FMN</keyword>
<comment type="cofactor">
    <cofactor evidence="7">
        <name>FMNH2</name>
        <dbReference type="ChEBI" id="CHEBI:57618"/>
    </cofactor>
    <text evidence="7">Reduced FMN (FMNH(2)).</text>
</comment>
<keyword evidence="7" id="KW-0285">Flavoprotein</keyword>
<dbReference type="GO" id="GO:0004107">
    <property type="term" value="F:chorismate synthase activity"/>
    <property type="evidence" value="ECO:0007669"/>
    <property type="project" value="UniProtKB-EC"/>
</dbReference>
<dbReference type="HAMAP" id="MF_00300">
    <property type="entry name" value="Chorismate_synth"/>
    <property type="match status" value="1"/>
</dbReference>
<comment type="caution">
    <text evidence="8">The sequence shown here is derived from an EMBL/GenBank/DDBJ whole genome shotgun (WGS) entry which is preliminary data.</text>
</comment>
<dbReference type="PROSITE" id="PS00788">
    <property type="entry name" value="CHORISMATE_SYNTHASE_2"/>
    <property type="match status" value="1"/>
</dbReference>
<dbReference type="InterPro" id="IPR000453">
    <property type="entry name" value="Chorismate_synth"/>
</dbReference>
<accession>A0ABT4UNT7</accession>
<evidence type="ECO:0000256" key="7">
    <source>
        <dbReference type="HAMAP-Rule" id="MF_00300"/>
    </source>
</evidence>
<dbReference type="EMBL" id="JAQGEF010000018">
    <property type="protein sequence ID" value="MDA3615890.1"/>
    <property type="molecule type" value="Genomic_DNA"/>
</dbReference>
<feature type="binding site" evidence="7">
    <location>
        <position position="303"/>
    </location>
    <ligand>
        <name>FMN</name>
        <dbReference type="ChEBI" id="CHEBI:58210"/>
    </ligand>
</feature>
<feature type="binding site" evidence="7">
    <location>
        <position position="261"/>
    </location>
    <ligand>
        <name>FMN</name>
        <dbReference type="ChEBI" id="CHEBI:58210"/>
    </ligand>
</feature>
<dbReference type="InterPro" id="IPR009297">
    <property type="entry name" value="DUF952"/>
</dbReference>
<sequence length="437" mass="47472">MNTFGRQFKVSIFGESHGEGPGVVIDGCPAGLPVPIEDFMPDMLRRQGGNQKGATPRKEDDIPIFKSGVFNGLTTGAPIAIFFENKNTRSGDYAKQRAFPRPGHADFVAHTKYGGYEDYRGGGHFSARLTVGIVAAGVIAKKLLKHANTGLADSITVESHLIEVAGLPNVEDGLQKAIEAKDSVGGIAQCTIKNIPVGLGEPFWDSIESVMAHACFAIPAVKGIEFGAGFAAARMFGTEHNDVIENMKGQTTTNHAGGIVGGISNGNDLVFKLAIKPTSSTPKDQVTLNWETEQMETFSVKGRHDLCVALRANPIIEAMAAIVLTDFMLLENRIDRVINEPVYHVATNEQWQQAQTQGYYSHPSLDAEGFIHTSRPHQLEGVLQRYYKGQTGLWLLTIQPDKLKVPFIYELASSVGEHFPHIFGHIPLEAISEVKAL</sequence>
<dbReference type="SUPFAM" id="SSF56399">
    <property type="entry name" value="ADP-ribosylation"/>
    <property type="match status" value="1"/>
</dbReference>
<dbReference type="Gene3D" id="3.60.150.10">
    <property type="entry name" value="Chorismate synthase AroC"/>
    <property type="match status" value="2"/>
</dbReference>
<evidence type="ECO:0000256" key="5">
    <source>
        <dbReference type="ARBA" id="ARBA00023141"/>
    </source>
</evidence>
<dbReference type="PANTHER" id="PTHR21085:SF0">
    <property type="entry name" value="CHORISMATE SYNTHASE"/>
    <property type="match status" value="1"/>
</dbReference>
<reference evidence="8 9" key="1">
    <citation type="submission" date="2022-12" db="EMBL/GenBank/DDBJ databases">
        <title>Chitinophagaceae gen. sp. nov., a new member of the family Chitinophagaceae, isolated from soil in a chemical factory.</title>
        <authorList>
            <person name="Ke Z."/>
        </authorList>
    </citation>
    <scope>NUCLEOTIDE SEQUENCE [LARGE SCALE GENOMIC DNA]</scope>
    <source>
        <strain evidence="8 9">LY-5</strain>
    </source>
</reference>
<dbReference type="InterPro" id="IPR020541">
    <property type="entry name" value="Chorismate_synthase_CS"/>
</dbReference>
<proteinExistence type="inferred from homology"/>
<comment type="caution">
    <text evidence="7">Lacks conserved residue(s) required for the propagation of feature annotation.</text>
</comment>
<feature type="binding site" evidence="7">
    <location>
        <begin position="124"/>
        <end position="126"/>
    </location>
    <ligand>
        <name>FMN</name>
        <dbReference type="ChEBI" id="CHEBI:58210"/>
    </ligand>
</feature>
<dbReference type="Pfam" id="PF01264">
    <property type="entry name" value="Chorismate_synt"/>
    <property type="match status" value="1"/>
</dbReference>
<dbReference type="PANTHER" id="PTHR21085">
    <property type="entry name" value="CHORISMATE SYNTHASE"/>
    <property type="match status" value="1"/>
</dbReference>
<comment type="catalytic activity">
    <reaction evidence="7">
        <text>5-O-(1-carboxyvinyl)-3-phosphoshikimate = chorismate + phosphate</text>
        <dbReference type="Rhea" id="RHEA:21020"/>
        <dbReference type="ChEBI" id="CHEBI:29748"/>
        <dbReference type="ChEBI" id="CHEBI:43474"/>
        <dbReference type="ChEBI" id="CHEBI:57701"/>
        <dbReference type="EC" id="4.2.3.5"/>
    </reaction>
</comment>
<keyword evidence="4 7" id="KW-0028">Amino-acid biosynthesis</keyword>
<organism evidence="8 9">
    <name type="scientific">Polluticaenibacter yanchengensis</name>
    <dbReference type="NCBI Taxonomy" id="3014562"/>
    <lineage>
        <taxon>Bacteria</taxon>
        <taxon>Pseudomonadati</taxon>
        <taxon>Bacteroidota</taxon>
        <taxon>Chitinophagia</taxon>
        <taxon>Chitinophagales</taxon>
        <taxon>Chitinophagaceae</taxon>
        <taxon>Polluticaenibacter</taxon>
    </lineage>
</organism>
<dbReference type="SUPFAM" id="SSF103263">
    <property type="entry name" value="Chorismate synthase, AroC"/>
    <property type="match status" value="1"/>
</dbReference>
<keyword evidence="5 7" id="KW-0057">Aromatic amino acid biosynthesis</keyword>
<keyword evidence="7" id="KW-0521">NADP</keyword>
<evidence type="ECO:0000313" key="9">
    <source>
        <dbReference type="Proteomes" id="UP001210231"/>
    </source>
</evidence>
<evidence type="ECO:0000313" key="8">
    <source>
        <dbReference type="EMBL" id="MDA3615890.1"/>
    </source>
</evidence>
<name>A0ABT4UNT7_9BACT</name>
<evidence type="ECO:0000256" key="1">
    <source>
        <dbReference type="ARBA" id="ARBA00005044"/>
    </source>
</evidence>
<feature type="binding site" evidence="7">
    <location>
        <position position="46"/>
    </location>
    <ligand>
        <name>NADP(+)</name>
        <dbReference type="ChEBI" id="CHEBI:58349"/>
    </ligand>
</feature>
<keyword evidence="9" id="KW-1185">Reference proteome</keyword>
<dbReference type="CDD" id="cd07304">
    <property type="entry name" value="Chorismate_synthase"/>
    <property type="match status" value="1"/>
</dbReference>
<evidence type="ECO:0000256" key="4">
    <source>
        <dbReference type="ARBA" id="ARBA00022605"/>
    </source>
</evidence>
<dbReference type="Proteomes" id="UP001210231">
    <property type="component" value="Unassembled WGS sequence"/>
</dbReference>
<dbReference type="EC" id="4.2.3.5" evidence="3 7"/>
<comment type="pathway">
    <text evidence="1 7">Metabolic intermediate biosynthesis; chorismate biosynthesis; chorismate from D-erythrose 4-phosphate and phosphoenolpyruvate: step 7/7.</text>
</comment>
<evidence type="ECO:0000256" key="2">
    <source>
        <dbReference type="ARBA" id="ARBA00008014"/>
    </source>
</evidence>
<comment type="similarity">
    <text evidence="2 7">Belongs to the chorismate synthase family.</text>
</comment>
<dbReference type="InterPro" id="IPR035904">
    <property type="entry name" value="Chorismate_synth_AroC_sf"/>
</dbReference>
<keyword evidence="6 7" id="KW-0456">Lyase</keyword>
<dbReference type="Pfam" id="PF06108">
    <property type="entry name" value="DUF952"/>
    <property type="match status" value="1"/>
</dbReference>
<feature type="binding site" evidence="7">
    <location>
        <begin position="276"/>
        <end position="280"/>
    </location>
    <ligand>
        <name>FMN</name>
        <dbReference type="ChEBI" id="CHEBI:58210"/>
    </ligand>
</feature>
<protein>
    <recommendedName>
        <fullName evidence="3 7">Chorismate synthase</fullName>
        <shortName evidence="7">CS</shortName>
        <ecNumber evidence="3 7">4.2.3.5</ecNumber>
    </recommendedName>
    <alternativeName>
        <fullName evidence="7">5-enolpyruvylshikimate-3-phosphate phospholyase</fullName>
    </alternativeName>
</protein>
<comment type="subunit">
    <text evidence="7">Homotetramer.</text>
</comment>
<comment type="function">
    <text evidence="7">Catalyzes the anti-1,4-elimination of the C-3 phosphate and the C-6 proR hydrogen from 5-enolpyruvylshikimate-3-phosphate (EPSP) to yield chorismate, which is the branch point compound that serves as the starting substrate for the three terminal pathways of aromatic amino acid biosynthesis. This reaction introduces a second double bond into the aromatic ring system.</text>
</comment>
<feature type="binding site" evidence="7">
    <location>
        <position position="52"/>
    </location>
    <ligand>
        <name>NADP(+)</name>
        <dbReference type="ChEBI" id="CHEBI:58349"/>
    </ligand>
</feature>